<dbReference type="Proteomes" id="UP000326757">
    <property type="component" value="Unassembled WGS sequence"/>
</dbReference>
<protein>
    <submittedName>
        <fullName evidence="2">Uncharacterized protein</fullName>
    </submittedName>
</protein>
<feature type="compositionally biased region" description="Low complexity" evidence="1">
    <location>
        <begin position="197"/>
        <end position="207"/>
    </location>
</feature>
<keyword evidence="3" id="KW-1185">Reference proteome</keyword>
<evidence type="ECO:0000313" key="3">
    <source>
        <dbReference type="Proteomes" id="UP000326757"/>
    </source>
</evidence>
<dbReference type="OrthoDB" id="3495520at2759"/>
<proteinExistence type="predicted"/>
<comment type="caution">
    <text evidence="2">The sequence shown here is derived from an EMBL/GenBank/DDBJ whole genome shotgun (WGS) entry which is preliminary data.</text>
</comment>
<name>A0A5N6JUN4_MONLA</name>
<dbReference type="AlphaFoldDB" id="A0A5N6JUN4"/>
<evidence type="ECO:0000256" key="1">
    <source>
        <dbReference type="SAM" id="MobiDB-lite"/>
    </source>
</evidence>
<organism evidence="2 3">
    <name type="scientific">Monilinia laxa</name>
    <name type="common">Brown rot fungus</name>
    <name type="synonym">Sclerotinia laxa</name>
    <dbReference type="NCBI Taxonomy" id="61186"/>
    <lineage>
        <taxon>Eukaryota</taxon>
        <taxon>Fungi</taxon>
        <taxon>Dikarya</taxon>
        <taxon>Ascomycota</taxon>
        <taxon>Pezizomycotina</taxon>
        <taxon>Leotiomycetes</taxon>
        <taxon>Helotiales</taxon>
        <taxon>Sclerotiniaceae</taxon>
        <taxon>Monilinia</taxon>
    </lineage>
</organism>
<feature type="region of interest" description="Disordered" evidence="1">
    <location>
        <begin position="189"/>
        <end position="208"/>
    </location>
</feature>
<dbReference type="EMBL" id="VIGI01000014">
    <property type="protein sequence ID" value="KAB8291584.1"/>
    <property type="molecule type" value="Genomic_DNA"/>
</dbReference>
<accession>A0A5N6JUN4</accession>
<sequence>MSETSTEPNYLQRGTALLLANKIAVDANPQKDVEYPDWSDRYVNETEGFHDYSEMENYCDCGFATMLKEPKIHVEPKGNHWSVWTLICKEFIDSMNTTKSRSWVFGSYASAKVDTMVIIYTNTAADVDDPDLNTSRLYCSELMYQTWRGTCLASSETRDKDLPMGGLKFIAVGLISNLGTYATIQNAAESRGRSDSSTEGSITFSSSDENEDLATFQMLVGDGQWKADCENVCGSCEEFGWETDC</sequence>
<reference evidence="2 3" key="1">
    <citation type="submission" date="2019-06" db="EMBL/GenBank/DDBJ databases">
        <title>Genome Sequence of the Brown Rot Fungal Pathogen Monilinia laxa.</title>
        <authorList>
            <person name="De Miccolis Angelini R.M."/>
            <person name="Landi L."/>
            <person name="Abate D."/>
            <person name="Pollastro S."/>
            <person name="Romanazzi G."/>
            <person name="Faretra F."/>
        </authorList>
    </citation>
    <scope>NUCLEOTIDE SEQUENCE [LARGE SCALE GENOMIC DNA]</scope>
    <source>
        <strain evidence="2 3">Mlax316</strain>
    </source>
</reference>
<evidence type="ECO:0000313" key="2">
    <source>
        <dbReference type="EMBL" id="KAB8291584.1"/>
    </source>
</evidence>
<gene>
    <name evidence="2" type="ORF">EYC80_006384</name>
</gene>